<dbReference type="SUPFAM" id="SSF48452">
    <property type="entry name" value="TPR-like"/>
    <property type="match status" value="1"/>
</dbReference>
<reference evidence="4 5" key="1">
    <citation type="journal article" date="2012" name="Int. J. Syst. Evol. Microbiol.">
        <title>Flammeovirga pacifica sp. nov., isolated from deep-sea sediment.</title>
        <authorList>
            <person name="Xu H."/>
            <person name="Fu Y."/>
            <person name="Yang N."/>
            <person name="Ding Z."/>
            <person name="Lai Q."/>
            <person name="Zeng R."/>
        </authorList>
    </citation>
    <scope>NUCLEOTIDE SEQUENCE [LARGE SCALE GENOMIC DNA]</scope>
    <source>
        <strain evidence="5">DSM 24597 / LMG 26175 / WPAGA1</strain>
    </source>
</reference>
<dbReference type="EMBL" id="JRYR02000001">
    <property type="protein sequence ID" value="OHX67902.1"/>
    <property type="molecule type" value="Genomic_DNA"/>
</dbReference>
<accession>A0A1S1Z3U6</accession>
<dbReference type="PANTHER" id="PTHR44858:SF1">
    <property type="entry name" value="UDP-N-ACETYLGLUCOSAMINE--PEPTIDE N-ACETYLGLUCOSAMINYLTRANSFERASE SPINDLY-RELATED"/>
    <property type="match status" value="1"/>
</dbReference>
<feature type="repeat" description="TPR" evidence="3">
    <location>
        <begin position="57"/>
        <end position="90"/>
    </location>
</feature>
<dbReference type="SMART" id="SM00028">
    <property type="entry name" value="TPR"/>
    <property type="match status" value="5"/>
</dbReference>
<dbReference type="InterPro" id="IPR011990">
    <property type="entry name" value="TPR-like_helical_dom_sf"/>
</dbReference>
<dbReference type="STRING" id="915059.NH26_16930"/>
<dbReference type="InterPro" id="IPR050498">
    <property type="entry name" value="Ycf3"/>
</dbReference>
<dbReference type="Gene3D" id="1.25.40.10">
    <property type="entry name" value="Tetratricopeptide repeat domain"/>
    <property type="match status" value="2"/>
</dbReference>
<dbReference type="InterPro" id="IPR019734">
    <property type="entry name" value="TPR_rpt"/>
</dbReference>
<evidence type="ECO:0000256" key="1">
    <source>
        <dbReference type="ARBA" id="ARBA00022737"/>
    </source>
</evidence>
<dbReference type="Pfam" id="PF13181">
    <property type="entry name" value="TPR_8"/>
    <property type="match status" value="1"/>
</dbReference>
<name>A0A1S1Z3U6_FLAPC</name>
<dbReference type="PROSITE" id="PS50005">
    <property type="entry name" value="TPR"/>
    <property type="match status" value="2"/>
</dbReference>
<proteinExistence type="predicted"/>
<dbReference type="Proteomes" id="UP000179797">
    <property type="component" value="Unassembled WGS sequence"/>
</dbReference>
<dbReference type="RefSeq" id="WP_044219832.1">
    <property type="nucleotide sequence ID" value="NZ_JRYR02000001.1"/>
</dbReference>
<evidence type="ECO:0000313" key="5">
    <source>
        <dbReference type="Proteomes" id="UP000179797"/>
    </source>
</evidence>
<keyword evidence="5" id="KW-1185">Reference proteome</keyword>
<dbReference type="Pfam" id="PF13432">
    <property type="entry name" value="TPR_16"/>
    <property type="match status" value="1"/>
</dbReference>
<dbReference type="PANTHER" id="PTHR44858">
    <property type="entry name" value="TETRATRICOPEPTIDE REPEAT PROTEIN 6"/>
    <property type="match status" value="1"/>
</dbReference>
<gene>
    <name evidence="4" type="ORF">NH26_16930</name>
</gene>
<sequence>MKNKHLIFLFALITSVMSCSPSSEELTNQGKLKLSKSKFKEAISLFDAAIKEDNLNADAYNAQGAAYMSLEEYSKAQKSFSMAINIYEESEKDFPNAYQFYYNRGNANRFQRDHKSAILDYTKAIQLDGSISDIYLNRGLENAEVNGISLALEDFDKAIELSNEQDKRIFLHKARVLIASKQFDKALNTIEIAINLDKRYGEAYYYKALALSGKTGEADDTVCDLLASAEAFGYSLAAAEIQKHCD</sequence>
<dbReference type="AlphaFoldDB" id="A0A1S1Z3U6"/>
<comment type="caution">
    <text evidence="4">The sequence shown here is derived from an EMBL/GenBank/DDBJ whole genome shotgun (WGS) entry which is preliminary data.</text>
</comment>
<dbReference type="OrthoDB" id="9814069at2"/>
<dbReference type="PROSITE" id="PS51257">
    <property type="entry name" value="PROKAR_LIPOPROTEIN"/>
    <property type="match status" value="1"/>
</dbReference>
<evidence type="ECO:0000256" key="2">
    <source>
        <dbReference type="ARBA" id="ARBA00022803"/>
    </source>
</evidence>
<protein>
    <submittedName>
        <fullName evidence="4">Uncharacterized protein</fullName>
    </submittedName>
</protein>
<evidence type="ECO:0000313" key="4">
    <source>
        <dbReference type="EMBL" id="OHX67902.1"/>
    </source>
</evidence>
<keyword evidence="1" id="KW-0677">Repeat</keyword>
<keyword evidence="2 3" id="KW-0802">TPR repeat</keyword>
<feature type="repeat" description="TPR" evidence="3">
    <location>
        <begin position="132"/>
        <end position="165"/>
    </location>
</feature>
<organism evidence="4 5">
    <name type="scientific">Flammeovirga pacifica</name>
    <dbReference type="NCBI Taxonomy" id="915059"/>
    <lineage>
        <taxon>Bacteria</taxon>
        <taxon>Pseudomonadati</taxon>
        <taxon>Bacteroidota</taxon>
        <taxon>Cytophagia</taxon>
        <taxon>Cytophagales</taxon>
        <taxon>Flammeovirgaceae</taxon>
        <taxon>Flammeovirga</taxon>
    </lineage>
</organism>
<evidence type="ECO:0000256" key="3">
    <source>
        <dbReference type="PROSITE-ProRule" id="PRU00339"/>
    </source>
</evidence>